<comment type="caution">
    <text evidence="16">The sequence shown here is derived from an EMBL/GenBank/DDBJ whole genome shotgun (WGS) entry which is preliminary data.</text>
</comment>
<dbReference type="CDD" id="cd00075">
    <property type="entry name" value="HATPase"/>
    <property type="match status" value="1"/>
</dbReference>
<keyword evidence="7 14" id="KW-0812">Transmembrane</keyword>
<proteinExistence type="predicted"/>
<dbReference type="SUPFAM" id="SSF47384">
    <property type="entry name" value="Homodimeric domain of signal transducing histidine kinase"/>
    <property type="match status" value="1"/>
</dbReference>
<dbReference type="Gene3D" id="1.10.287.130">
    <property type="match status" value="1"/>
</dbReference>
<dbReference type="InterPro" id="IPR003661">
    <property type="entry name" value="HisK_dim/P_dom"/>
</dbReference>
<dbReference type="GO" id="GO:0005886">
    <property type="term" value="C:plasma membrane"/>
    <property type="evidence" value="ECO:0007669"/>
    <property type="project" value="UniProtKB-SubCell"/>
</dbReference>
<keyword evidence="8" id="KW-0547">Nucleotide-binding</keyword>
<dbReference type="Pfam" id="PF02518">
    <property type="entry name" value="HATPase_c"/>
    <property type="match status" value="1"/>
</dbReference>
<keyword evidence="5" id="KW-0597">Phosphoprotein</keyword>
<dbReference type="GO" id="GO:0005524">
    <property type="term" value="F:ATP binding"/>
    <property type="evidence" value="ECO:0007669"/>
    <property type="project" value="UniProtKB-KW"/>
</dbReference>
<dbReference type="InterPro" id="IPR003594">
    <property type="entry name" value="HATPase_dom"/>
</dbReference>
<dbReference type="SUPFAM" id="SSF55874">
    <property type="entry name" value="ATPase domain of HSP90 chaperone/DNA topoisomerase II/histidine kinase"/>
    <property type="match status" value="1"/>
</dbReference>
<evidence type="ECO:0000256" key="5">
    <source>
        <dbReference type="ARBA" id="ARBA00022553"/>
    </source>
</evidence>
<keyword evidence="4" id="KW-1003">Cell membrane</keyword>
<dbReference type="CDD" id="cd00082">
    <property type="entry name" value="HisKA"/>
    <property type="match status" value="1"/>
</dbReference>
<evidence type="ECO:0000256" key="14">
    <source>
        <dbReference type="SAM" id="Phobius"/>
    </source>
</evidence>
<sequence length="410" mass="46769">MKSFDKLIVFFVVIMIVLTASVDHILLKDRGETSGYYLVEVNRVKHRLDAGEKVSADDFTAITGIYDIDADDEAAFDSKREYVICKSGDRLYRIEYDDKTENGSRRSFVAVNIAFIAVTVIGLAVLLYLRSKMIKPFNRISELPYELSKGNLTDPLKEDKSRYFGKFVWGLDMLREKLESSKQKEFEHAKAEKTMILSLSHDIKTPLSSIKLYSKALARGLYTDPQKLDEIYGSIGEKADEIERYLEEIIKHSSDDFISFEVENRDYYLSQVIDSVESFYQSKLSLNGTELTLENYTDCLIYGDPDRLTEVLQNIIENAIKYGDGKNISIVFSDEEDCRLVTVKNSGCELPKNELDHIFDSFWRGSNTNGKQGSGLGLYICRRLMNSMHGDIFADINDGYMFVTAVCRKS</sequence>
<evidence type="ECO:0000256" key="6">
    <source>
        <dbReference type="ARBA" id="ARBA00022679"/>
    </source>
</evidence>
<evidence type="ECO:0000256" key="12">
    <source>
        <dbReference type="ARBA" id="ARBA00023012"/>
    </source>
</evidence>
<dbReference type="PANTHER" id="PTHR45528">
    <property type="entry name" value="SENSOR HISTIDINE KINASE CPXA"/>
    <property type="match status" value="1"/>
</dbReference>
<dbReference type="SMART" id="SM00387">
    <property type="entry name" value="HATPase_c"/>
    <property type="match status" value="1"/>
</dbReference>
<name>A0A011VXP3_RUMAL</name>
<feature type="domain" description="Histidine kinase" evidence="15">
    <location>
        <begin position="198"/>
        <end position="392"/>
    </location>
</feature>
<evidence type="ECO:0000259" key="15">
    <source>
        <dbReference type="PROSITE" id="PS50109"/>
    </source>
</evidence>
<keyword evidence="12" id="KW-0902">Two-component regulatory system</keyword>
<evidence type="ECO:0000256" key="10">
    <source>
        <dbReference type="ARBA" id="ARBA00022840"/>
    </source>
</evidence>
<dbReference type="InterPro" id="IPR036097">
    <property type="entry name" value="HisK_dim/P_sf"/>
</dbReference>
<evidence type="ECO:0000256" key="3">
    <source>
        <dbReference type="ARBA" id="ARBA00012438"/>
    </source>
</evidence>
<evidence type="ECO:0000313" key="17">
    <source>
        <dbReference type="Proteomes" id="UP000021369"/>
    </source>
</evidence>
<dbReference type="InterPro" id="IPR050398">
    <property type="entry name" value="HssS/ArlS-like"/>
</dbReference>
<keyword evidence="17" id="KW-1185">Reference proteome</keyword>
<evidence type="ECO:0000313" key="16">
    <source>
        <dbReference type="EMBL" id="EXM40006.1"/>
    </source>
</evidence>
<evidence type="ECO:0000256" key="1">
    <source>
        <dbReference type="ARBA" id="ARBA00000085"/>
    </source>
</evidence>
<dbReference type="PANTHER" id="PTHR45528:SF1">
    <property type="entry name" value="SENSOR HISTIDINE KINASE CPXA"/>
    <property type="match status" value="1"/>
</dbReference>
<evidence type="ECO:0000256" key="13">
    <source>
        <dbReference type="ARBA" id="ARBA00023136"/>
    </source>
</evidence>
<protein>
    <recommendedName>
        <fullName evidence="3">histidine kinase</fullName>
        <ecNumber evidence="3">2.7.13.3</ecNumber>
    </recommendedName>
</protein>
<dbReference type="Gene3D" id="3.30.565.10">
    <property type="entry name" value="Histidine kinase-like ATPase, C-terminal domain"/>
    <property type="match status" value="1"/>
</dbReference>
<evidence type="ECO:0000256" key="9">
    <source>
        <dbReference type="ARBA" id="ARBA00022777"/>
    </source>
</evidence>
<dbReference type="InterPro" id="IPR004358">
    <property type="entry name" value="Sig_transdc_His_kin-like_C"/>
</dbReference>
<evidence type="ECO:0000256" key="11">
    <source>
        <dbReference type="ARBA" id="ARBA00022989"/>
    </source>
</evidence>
<feature type="transmembrane region" description="Helical" evidence="14">
    <location>
        <begin position="7"/>
        <end position="27"/>
    </location>
</feature>
<dbReference type="OrthoDB" id="9780718at2"/>
<keyword evidence="9 16" id="KW-0418">Kinase</keyword>
<comment type="subcellular location">
    <subcellularLocation>
        <location evidence="2">Cell membrane</location>
        <topology evidence="2">Multi-pass membrane protein</topology>
    </subcellularLocation>
</comment>
<dbReference type="PROSITE" id="PS50109">
    <property type="entry name" value="HIS_KIN"/>
    <property type="match status" value="1"/>
</dbReference>
<dbReference type="RefSeq" id="WP_037287527.1">
    <property type="nucleotide sequence ID" value="NZ_JEOB01000002.1"/>
</dbReference>
<organism evidence="16 17">
    <name type="scientific">Ruminococcus albus SY3</name>
    <dbReference type="NCBI Taxonomy" id="1341156"/>
    <lineage>
        <taxon>Bacteria</taxon>
        <taxon>Bacillati</taxon>
        <taxon>Bacillota</taxon>
        <taxon>Clostridia</taxon>
        <taxon>Eubacteriales</taxon>
        <taxon>Oscillospiraceae</taxon>
        <taxon>Ruminococcus</taxon>
    </lineage>
</organism>
<dbReference type="EC" id="2.7.13.3" evidence="3"/>
<dbReference type="InterPro" id="IPR036890">
    <property type="entry name" value="HATPase_C_sf"/>
</dbReference>
<comment type="catalytic activity">
    <reaction evidence="1">
        <text>ATP + protein L-histidine = ADP + protein N-phospho-L-histidine.</text>
        <dbReference type="EC" id="2.7.13.3"/>
    </reaction>
</comment>
<keyword evidence="10" id="KW-0067">ATP-binding</keyword>
<dbReference type="AlphaFoldDB" id="A0A011VXP3"/>
<keyword evidence="13 14" id="KW-0472">Membrane</keyword>
<evidence type="ECO:0000256" key="2">
    <source>
        <dbReference type="ARBA" id="ARBA00004651"/>
    </source>
</evidence>
<dbReference type="PRINTS" id="PR00344">
    <property type="entry name" value="BCTRLSENSOR"/>
</dbReference>
<reference evidence="16 17" key="1">
    <citation type="submission" date="2013-06" db="EMBL/GenBank/DDBJ databases">
        <title>Rumen cellulosomics: divergent fiber-degrading strategies revealed by comparative genome-wide analysis of six Ruminococcal strains.</title>
        <authorList>
            <person name="Dassa B."/>
            <person name="Borovok I."/>
            <person name="Lamed R."/>
            <person name="Flint H."/>
            <person name="Yeoman C.J."/>
            <person name="White B."/>
            <person name="Bayer E.A."/>
        </authorList>
    </citation>
    <scope>NUCLEOTIDE SEQUENCE [LARGE SCALE GENOMIC DNA]</scope>
    <source>
        <strain evidence="16 17">SY3</strain>
    </source>
</reference>
<keyword evidence="11 14" id="KW-1133">Transmembrane helix</keyword>
<evidence type="ECO:0000256" key="7">
    <source>
        <dbReference type="ARBA" id="ARBA00022692"/>
    </source>
</evidence>
<dbReference type="GO" id="GO:0000155">
    <property type="term" value="F:phosphorelay sensor kinase activity"/>
    <property type="evidence" value="ECO:0007669"/>
    <property type="project" value="InterPro"/>
</dbReference>
<evidence type="ECO:0000256" key="8">
    <source>
        <dbReference type="ARBA" id="ARBA00022741"/>
    </source>
</evidence>
<dbReference type="EMBL" id="JEOB01000002">
    <property type="protein sequence ID" value="EXM40006.1"/>
    <property type="molecule type" value="Genomic_DNA"/>
</dbReference>
<evidence type="ECO:0000256" key="4">
    <source>
        <dbReference type="ARBA" id="ARBA00022475"/>
    </source>
</evidence>
<dbReference type="Proteomes" id="UP000021369">
    <property type="component" value="Unassembled WGS sequence"/>
</dbReference>
<dbReference type="InterPro" id="IPR005467">
    <property type="entry name" value="His_kinase_dom"/>
</dbReference>
<gene>
    <name evidence="16" type="ORF">RASY3_10110</name>
</gene>
<dbReference type="SMART" id="SM00388">
    <property type="entry name" value="HisKA"/>
    <property type="match status" value="1"/>
</dbReference>
<dbReference type="PATRIC" id="fig|1341156.4.peg.1322"/>
<dbReference type="Pfam" id="PF00512">
    <property type="entry name" value="HisKA"/>
    <property type="match status" value="1"/>
</dbReference>
<keyword evidence="6" id="KW-0808">Transferase</keyword>
<feature type="transmembrane region" description="Helical" evidence="14">
    <location>
        <begin position="108"/>
        <end position="129"/>
    </location>
</feature>
<accession>A0A011VXP3</accession>